<accession>A0A2U3BDK0</accession>
<organism evidence="1 2">
    <name type="scientific">Vibrio albus</name>
    <dbReference type="NCBI Taxonomy" id="2200953"/>
    <lineage>
        <taxon>Bacteria</taxon>
        <taxon>Pseudomonadati</taxon>
        <taxon>Pseudomonadota</taxon>
        <taxon>Gammaproteobacteria</taxon>
        <taxon>Vibrionales</taxon>
        <taxon>Vibrionaceae</taxon>
        <taxon>Vibrio</taxon>
    </lineage>
</organism>
<dbReference type="EMBL" id="QFWT01000001">
    <property type="protein sequence ID" value="PWI34876.1"/>
    <property type="molecule type" value="Genomic_DNA"/>
</dbReference>
<name>A0A2U3BDK0_9VIBR</name>
<dbReference type="OrthoDB" id="6997287at2"/>
<sequence>MASKAERARLIKLQQMQTRRILNENHVVFVANMVDGTLVYSKQGEPVGITKVLAESIGRIQVKWNVTCYALMRDNTGREYLKSFVVTTPEPCKHEQIREHIADLHWDFLDKECNANHFLTAAWIASAIDNEPSDEVADKIFTQMGAWHEFIAPWEDEKRGNDQ</sequence>
<proteinExistence type="predicted"/>
<dbReference type="Proteomes" id="UP000245362">
    <property type="component" value="Unassembled WGS sequence"/>
</dbReference>
<evidence type="ECO:0000313" key="2">
    <source>
        <dbReference type="Proteomes" id="UP000245362"/>
    </source>
</evidence>
<dbReference type="RefSeq" id="WP_109318030.1">
    <property type="nucleotide sequence ID" value="NZ_QFWT01000001.1"/>
</dbReference>
<keyword evidence="2" id="KW-1185">Reference proteome</keyword>
<comment type="caution">
    <text evidence="1">The sequence shown here is derived from an EMBL/GenBank/DDBJ whole genome shotgun (WGS) entry which is preliminary data.</text>
</comment>
<protein>
    <submittedName>
        <fullName evidence="1">Uncharacterized protein</fullName>
    </submittedName>
</protein>
<reference evidence="1 2" key="1">
    <citation type="submission" date="2018-05" db="EMBL/GenBank/DDBJ databases">
        <title>Vibrio limimaris sp. nov., isolated from marine sediment.</title>
        <authorList>
            <person name="Li C.-M."/>
        </authorList>
    </citation>
    <scope>NUCLEOTIDE SEQUENCE [LARGE SCALE GENOMIC DNA]</scope>
    <source>
        <strain evidence="1 2">E4404</strain>
    </source>
</reference>
<evidence type="ECO:0000313" key="1">
    <source>
        <dbReference type="EMBL" id="PWI34876.1"/>
    </source>
</evidence>
<dbReference type="AlphaFoldDB" id="A0A2U3BDK0"/>
<gene>
    <name evidence="1" type="ORF">DI392_00925</name>
</gene>